<gene>
    <name evidence="1" type="ordered locus">XNC1_1238</name>
</gene>
<dbReference type="EMBL" id="FN667742">
    <property type="protein sequence ID" value="CBJ89309.1"/>
    <property type="molecule type" value="Genomic_DNA"/>
</dbReference>
<accession>D3V9S1</accession>
<reference evidence="1 2" key="1">
    <citation type="journal article" date="2011" name="PLoS ONE">
        <title>The entomopathogenic bacterial endosymbionts xenorhabdus and photorhabdus: convergent lifestyles from divergent genomes.</title>
        <authorList>
            <person name="Chaston J.M."/>
            <person name="Suen G."/>
            <person name="Tucker S.L."/>
            <person name="Andersen A.W."/>
            <person name="Bhasin A."/>
            <person name="Bode E."/>
            <person name="Bode H.B."/>
            <person name="Brachmann A.O."/>
            <person name="Cowles C.E."/>
            <person name="Cowles K.N."/>
            <person name="Darby C."/>
            <person name="de Leon L."/>
            <person name="Drace K."/>
            <person name="Du Z."/>
            <person name="Givaudan A."/>
            <person name="Herbert Tran E.E."/>
            <person name="Jewell K.A."/>
            <person name="Knack J.J."/>
            <person name="Krasomil-Osterfeld K.C."/>
            <person name="Kukor R."/>
            <person name="Lanois A."/>
            <person name="Latreille P."/>
            <person name="Leimgruber N.K."/>
            <person name="Lipke C.M."/>
            <person name="Liu R."/>
            <person name="Lu X."/>
            <person name="Martens E.C."/>
            <person name="Marri P.R."/>
            <person name="Medigue C."/>
            <person name="Menard M.L."/>
            <person name="Miller N.M."/>
            <person name="Morales-Soto N."/>
            <person name="Norton S."/>
            <person name="Ogier J.C."/>
            <person name="Orchard S.S."/>
            <person name="Park D."/>
            <person name="Park Y."/>
            <person name="Qurollo B.A."/>
            <person name="Sugar D.R."/>
            <person name="Richards G.R."/>
            <person name="Rouy Z."/>
            <person name="Slominski B."/>
            <person name="Slominski K."/>
            <person name="Snyder H."/>
            <person name="Tjaden B.C."/>
            <person name="van der Hoeven R."/>
            <person name="Welch R.D."/>
            <person name="Wheeler C."/>
            <person name="Xiang B."/>
            <person name="Barbazuk B."/>
            <person name="Gaudriault S."/>
            <person name="Goodner B."/>
            <person name="Slater S.C."/>
            <person name="Forst S."/>
            <person name="Goldman B.S."/>
            <person name="Goodrich-Blair H."/>
        </authorList>
    </citation>
    <scope>NUCLEOTIDE SEQUENCE [LARGE SCALE GENOMIC DNA]</scope>
    <source>
        <strain evidence="2">ATCC 19061 / DSM 3370 / CCUG 14189 / LMG 1036 / NCIMB 9965 / AN6</strain>
    </source>
</reference>
<dbReference type="HOGENOM" id="CLU_3207133_0_0_6"/>
<dbReference type="AlphaFoldDB" id="D3V9S1"/>
<evidence type="ECO:0000313" key="1">
    <source>
        <dbReference type="EMBL" id="CBJ89309.1"/>
    </source>
</evidence>
<evidence type="ECO:0000313" key="2">
    <source>
        <dbReference type="Proteomes" id="UP000008075"/>
    </source>
</evidence>
<organism evidence="1 2">
    <name type="scientific">Xenorhabdus nematophila (strain ATCC 19061 / DSM 3370 / CCUG 14189 / LMG 1036 / NCIMB 9965 / AN6)</name>
    <dbReference type="NCBI Taxonomy" id="406817"/>
    <lineage>
        <taxon>Bacteria</taxon>
        <taxon>Pseudomonadati</taxon>
        <taxon>Pseudomonadota</taxon>
        <taxon>Gammaproteobacteria</taxon>
        <taxon>Enterobacterales</taxon>
        <taxon>Morganellaceae</taxon>
        <taxon>Xenorhabdus</taxon>
    </lineage>
</organism>
<protein>
    <submittedName>
        <fullName evidence="1">Uncharacterized protein</fullName>
    </submittedName>
</protein>
<dbReference type="STRING" id="406817.XNC1_1238"/>
<dbReference type="Proteomes" id="UP000008075">
    <property type="component" value="Chromosome"/>
</dbReference>
<sequence>MERNEKYKSLTIMTNYLNTIMEKSNLLVKLREYRSIIFLYWMIFY</sequence>
<name>D3V9S1_XENNA</name>
<proteinExistence type="predicted"/>
<dbReference type="KEGG" id="xne:XNC1_1238"/>
<keyword evidence="2" id="KW-1185">Reference proteome</keyword>